<dbReference type="InterPro" id="IPR001867">
    <property type="entry name" value="OmpR/PhoB-type_DNA-bd"/>
</dbReference>
<evidence type="ECO:0000259" key="9">
    <source>
        <dbReference type="PROSITE" id="PS51755"/>
    </source>
</evidence>
<protein>
    <submittedName>
        <fullName evidence="11">DNA-binding response OmpR family regulator</fullName>
    </submittedName>
    <submittedName>
        <fullName evidence="10">DNA-binding response regulator</fullName>
    </submittedName>
</protein>
<evidence type="ECO:0000256" key="4">
    <source>
        <dbReference type="ARBA" id="ARBA00023125"/>
    </source>
</evidence>
<evidence type="ECO:0000313" key="10">
    <source>
        <dbReference type="EMBL" id="GET23109.1"/>
    </source>
</evidence>
<dbReference type="InterPro" id="IPR001789">
    <property type="entry name" value="Sig_transdc_resp-reg_receiver"/>
</dbReference>
<dbReference type="Pfam" id="PF00072">
    <property type="entry name" value="Response_reg"/>
    <property type="match status" value="1"/>
</dbReference>
<name>A0A2P8C5Q9_9BACT</name>
<dbReference type="GO" id="GO:0006355">
    <property type="term" value="P:regulation of DNA-templated transcription"/>
    <property type="evidence" value="ECO:0007669"/>
    <property type="project" value="InterPro"/>
</dbReference>
<feature type="domain" description="Response regulatory" evidence="8">
    <location>
        <begin position="2"/>
        <end position="116"/>
    </location>
</feature>
<keyword evidence="3" id="KW-0805">Transcription regulation</keyword>
<dbReference type="Proteomes" id="UP000240621">
    <property type="component" value="Unassembled WGS sequence"/>
</dbReference>
<sequence length="225" mass="25718">MKILIVEDEQSLADDLVAYLAAEGNICESAYDYFTAEDKLAAFHYDIVLLDINLPDGNGLQLLHQMREHEPPPGVLIISARDSLDDKLKGLDLGADDYLTKPFHLAEVNARVKALGRRRLFGGKTEIRYHEISIDPESGTARINEQQPELTRKEFALLQYFVTNQNRVMTKEAIAEHLWGDYMEMAGNFDFIYTHIKNLRRKLTDAGANDYIRTVYGMGYKWSDE</sequence>
<keyword evidence="13" id="KW-1185">Reference proteome</keyword>
<keyword evidence="1 6" id="KW-0597">Phosphoprotein</keyword>
<dbReference type="Gene3D" id="3.40.50.2300">
    <property type="match status" value="1"/>
</dbReference>
<feature type="domain" description="OmpR/PhoB-type" evidence="9">
    <location>
        <begin position="124"/>
        <end position="224"/>
    </location>
</feature>
<evidence type="ECO:0000256" key="1">
    <source>
        <dbReference type="ARBA" id="ARBA00022553"/>
    </source>
</evidence>
<dbReference type="PROSITE" id="PS50110">
    <property type="entry name" value="RESPONSE_REGULATORY"/>
    <property type="match status" value="1"/>
</dbReference>
<dbReference type="CDD" id="cd00383">
    <property type="entry name" value="trans_reg_C"/>
    <property type="match status" value="1"/>
</dbReference>
<feature type="DNA-binding region" description="OmpR/PhoB-type" evidence="7">
    <location>
        <begin position="124"/>
        <end position="224"/>
    </location>
</feature>
<dbReference type="SUPFAM" id="SSF52172">
    <property type="entry name" value="CheY-like"/>
    <property type="match status" value="1"/>
</dbReference>
<dbReference type="SMART" id="SM00448">
    <property type="entry name" value="REC"/>
    <property type="match status" value="1"/>
</dbReference>
<keyword evidence="2" id="KW-0902">Two-component regulatory system</keyword>
<dbReference type="GO" id="GO:0032993">
    <property type="term" value="C:protein-DNA complex"/>
    <property type="evidence" value="ECO:0007669"/>
    <property type="project" value="TreeGrafter"/>
</dbReference>
<reference evidence="10 13" key="2">
    <citation type="submission" date="2019-10" db="EMBL/GenBank/DDBJ databases">
        <title>Prolixibacter strains distinguished by the presence of nitrate reductase genes were adept at nitrate-dependent anaerobic corrosion of metallic iron and carbon steel.</title>
        <authorList>
            <person name="Iino T."/>
            <person name="Shono N."/>
            <person name="Ito K."/>
            <person name="Nakamura R."/>
            <person name="Sueoka K."/>
            <person name="Harayama S."/>
            <person name="Ohkuma M."/>
        </authorList>
    </citation>
    <scope>NUCLEOTIDE SEQUENCE [LARGE SCALE GENOMIC DNA]</scope>
    <source>
        <strain evidence="10 13">MIC1-1</strain>
    </source>
</reference>
<dbReference type="Gene3D" id="6.10.250.690">
    <property type="match status" value="1"/>
</dbReference>
<dbReference type="AlphaFoldDB" id="A0A2P8C5Q9"/>
<dbReference type="InterPro" id="IPR036388">
    <property type="entry name" value="WH-like_DNA-bd_sf"/>
</dbReference>
<dbReference type="EMBL" id="BLAU01000001">
    <property type="protein sequence ID" value="GET23109.1"/>
    <property type="molecule type" value="Genomic_DNA"/>
</dbReference>
<dbReference type="Gene3D" id="1.10.10.10">
    <property type="entry name" value="Winged helix-like DNA-binding domain superfamily/Winged helix DNA-binding domain"/>
    <property type="match status" value="1"/>
</dbReference>
<dbReference type="GO" id="GO:0000976">
    <property type="term" value="F:transcription cis-regulatory region binding"/>
    <property type="evidence" value="ECO:0007669"/>
    <property type="project" value="TreeGrafter"/>
</dbReference>
<dbReference type="GO" id="GO:0005829">
    <property type="term" value="C:cytosol"/>
    <property type="evidence" value="ECO:0007669"/>
    <property type="project" value="TreeGrafter"/>
</dbReference>
<dbReference type="OrthoDB" id="9790442at2"/>
<comment type="caution">
    <text evidence="11">The sequence shown here is derived from an EMBL/GenBank/DDBJ whole genome shotgun (WGS) entry which is preliminary data.</text>
</comment>
<proteinExistence type="predicted"/>
<evidence type="ECO:0000259" key="8">
    <source>
        <dbReference type="PROSITE" id="PS50110"/>
    </source>
</evidence>
<dbReference type="RefSeq" id="WP_106543898.1">
    <property type="nucleotide sequence ID" value="NZ_BLAU01000001.1"/>
</dbReference>
<gene>
    <name evidence="11" type="ORF">CLV93_1182</name>
    <name evidence="10" type="ORF">JCM18694_33550</name>
</gene>
<feature type="modified residue" description="4-aspartylphosphate" evidence="6">
    <location>
        <position position="51"/>
    </location>
</feature>
<dbReference type="PROSITE" id="PS51755">
    <property type="entry name" value="OMPR_PHOB"/>
    <property type="match status" value="1"/>
</dbReference>
<evidence type="ECO:0000256" key="2">
    <source>
        <dbReference type="ARBA" id="ARBA00023012"/>
    </source>
</evidence>
<keyword evidence="4 7" id="KW-0238">DNA-binding</keyword>
<dbReference type="GO" id="GO:0000156">
    <property type="term" value="F:phosphorelay response regulator activity"/>
    <property type="evidence" value="ECO:0007669"/>
    <property type="project" value="TreeGrafter"/>
</dbReference>
<dbReference type="Proteomes" id="UP000396862">
    <property type="component" value="Unassembled WGS sequence"/>
</dbReference>
<evidence type="ECO:0000313" key="12">
    <source>
        <dbReference type="Proteomes" id="UP000240621"/>
    </source>
</evidence>
<accession>A0A2P8C5Q9</accession>
<organism evidence="11 12">
    <name type="scientific">Prolixibacter denitrificans</name>
    <dbReference type="NCBI Taxonomy" id="1541063"/>
    <lineage>
        <taxon>Bacteria</taxon>
        <taxon>Pseudomonadati</taxon>
        <taxon>Bacteroidota</taxon>
        <taxon>Bacteroidia</taxon>
        <taxon>Marinilabiliales</taxon>
        <taxon>Prolixibacteraceae</taxon>
        <taxon>Prolixibacter</taxon>
    </lineage>
</organism>
<evidence type="ECO:0000313" key="13">
    <source>
        <dbReference type="Proteomes" id="UP000396862"/>
    </source>
</evidence>
<dbReference type="EMBL" id="PYGC01000018">
    <property type="protein sequence ID" value="PSK80299.1"/>
    <property type="molecule type" value="Genomic_DNA"/>
</dbReference>
<dbReference type="Pfam" id="PF00486">
    <property type="entry name" value="Trans_reg_C"/>
    <property type="match status" value="1"/>
</dbReference>
<reference evidence="11 12" key="1">
    <citation type="submission" date="2018-03" db="EMBL/GenBank/DDBJ databases">
        <title>Genomic Encyclopedia of Archaeal and Bacterial Type Strains, Phase II (KMG-II): from individual species to whole genera.</title>
        <authorList>
            <person name="Goeker M."/>
        </authorList>
    </citation>
    <scope>NUCLEOTIDE SEQUENCE [LARGE SCALE GENOMIC DNA]</scope>
    <source>
        <strain evidence="11 12">DSM 27267</strain>
    </source>
</reference>
<keyword evidence="5" id="KW-0804">Transcription</keyword>
<evidence type="ECO:0000313" key="11">
    <source>
        <dbReference type="EMBL" id="PSK80299.1"/>
    </source>
</evidence>
<evidence type="ECO:0000256" key="6">
    <source>
        <dbReference type="PROSITE-ProRule" id="PRU00169"/>
    </source>
</evidence>
<evidence type="ECO:0000256" key="5">
    <source>
        <dbReference type="ARBA" id="ARBA00023163"/>
    </source>
</evidence>
<dbReference type="PANTHER" id="PTHR48111:SF22">
    <property type="entry name" value="REGULATOR OF RPOS"/>
    <property type="match status" value="1"/>
</dbReference>
<dbReference type="InterPro" id="IPR011006">
    <property type="entry name" value="CheY-like_superfamily"/>
</dbReference>
<evidence type="ECO:0000256" key="3">
    <source>
        <dbReference type="ARBA" id="ARBA00023015"/>
    </source>
</evidence>
<dbReference type="InterPro" id="IPR039420">
    <property type="entry name" value="WalR-like"/>
</dbReference>
<dbReference type="SMART" id="SM00862">
    <property type="entry name" value="Trans_reg_C"/>
    <property type="match status" value="1"/>
</dbReference>
<evidence type="ECO:0000256" key="7">
    <source>
        <dbReference type="PROSITE-ProRule" id="PRU01091"/>
    </source>
</evidence>
<dbReference type="PANTHER" id="PTHR48111">
    <property type="entry name" value="REGULATOR OF RPOS"/>
    <property type="match status" value="1"/>
</dbReference>